<evidence type="ECO:0000313" key="2">
    <source>
        <dbReference type="Proteomes" id="UP000324585"/>
    </source>
</evidence>
<keyword evidence="2" id="KW-1185">Reference proteome</keyword>
<reference evidence="2" key="1">
    <citation type="journal article" date="2019" name="Nat. Commun.">
        <title>Expansion of phycobilisome linker gene families in mesophilic red algae.</title>
        <authorList>
            <person name="Lee J."/>
            <person name="Kim D."/>
            <person name="Bhattacharya D."/>
            <person name="Yoon H.S."/>
        </authorList>
    </citation>
    <scope>NUCLEOTIDE SEQUENCE [LARGE SCALE GENOMIC DNA]</scope>
    <source>
        <strain evidence="2">CCMP 1328</strain>
    </source>
</reference>
<comment type="caution">
    <text evidence="1">The sequence shown here is derived from an EMBL/GenBank/DDBJ whole genome shotgun (WGS) entry which is preliminary data.</text>
</comment>
<sequence length="229" mass="25636">MLARWYWPLLVRKHIADTPRWIRAHATSHGKREIEQAGPLDVGVEVWPAQPQDSVPCASASGWGDEDDLLGPFFAIRRGVDKFRGVVVREGEFRCLLRRDSENYGRTTKTLKQAIGFCLAPGTRADRYREPAHYIGFRGGADGARGVIVSGNVAKGVLERVSAPTLQKLAFSNMTQALLFCEQADTRGTEWQGLTSSVRFLARNPRLSTPRLIDHFLIRSVHARFPQDP</sequence>
<name>A0A5J4YN87_PORPP</name>
<dbReference type="AlphaFoldDB" id="A0A5J4YN87"/>
<organism evidence="1 2">
    <name type="scientific">Porphyridium purpureum</name>
    <name type="common">Red alga</name>
    <name type="synonym">Porphyridium cruentum</name>
    <dbReference type="NCBI Taxonomy" id="35688"/>
    <lineage>
        <taxon>Eukaryota</taxon>
        <taxon>Rhodophyta</taxon>
        <taxon>Bangiophyceae</taxon>
        <taxon>Porphyridiales</taxon>
        <taxon>Porphyridiaceae</taxon>
        <taxon>Porphyridium</taxon>
    </lineage>
</organism>
<proteinExistence type="predicted"/>
<dbReference type="EMBL" id="VRMN01000010">
    <property type="protein sequence ID" value="KAA8492164.1"/>
    <property type="molecule type" value="Genomic_DNA"/>
</dbReference>
<dbReference type="Proteomes" id="UP000324585">
    <property type="component" value="Unassembled WGS sequence"/>
</dbReference>
<evidence type="ECO:0000313" key="1">
    <source>
        <dbReference type="EMBL" id="KAA8492164.1"/>
    </source>
</evidence>
<gene>
    <name evidence="1" type="ORF">FVE85_3602</name>
</gene>
<protein>
    <submittedName>
        <fullName evidence="1">Uncharacterized protein</fullName>
    </submittedName>
</protein>
<accession>A0A5J4YN87</accession>